<dbReference type="InterPro" id="IPR036514">
    <property type="entry name" value="SGNH_hydro_sf"/>
</dbReference>
<name>A0ABY4BYK5_9MICO</name>
<reference evidence="4 5" key="1">
    <citation type="submission" date="2022-03" db="EMBL/GenBank/DDBJ databases">
        <title>Mucilaginibacter sp. isolated from the gut of Protaetia brevitarsis seulensis larvae.</title>
        <authorList>
            <person name="Won M."/>
            <person name="Kim S.-J."/>
            <person name="Kwon S.-W."/>
        </authorList>
    </citation>
    <scope>NUCLEOTIDE SEQUENCE [LARGE SCALE GENOMIC DNA]</scope>
    <source>
        <strain evidence="4 5">CFWR-12</strain>
    </source>
</reference>
<feature type="signal peptide" evidence="2">
    <location>
        <begin position="1"/>
        <end position="40"/>
    </location>
</feature>
<dbReference type="Gene3D" id="3.40.50.1110">
    <property type="entry name" value="SGNH hydrolase"/>
    <property type="match status" value="1"/>
</dbReference>
<evidence type="ECO:0000313" key="5">
    <source>
        <dbReference type="Proteomes" id="UP000832097"/>
    </source>
</evidence>
<accession>A0ABY4BYK5</accession>
<dbReference type="EMBL" id="CP094528">
    <property type="protein sequence ID" value="UOE44330.1"/>
    <property type="molecule type" value="Genomic_DNA"/>
</dbReference>
<evidence type="ECO:0000313" key="4">
    <source>
        <dbReference type="EMBL" id="UOE44330.1"/>
    </source>
</evidence>
<keyword evidence="2" id="KW-0732">Signal</keyword>
<evidence type="ECO:0000256" key="1">
    <source>
        <dbReference type="SAM" id="MobiDB-lite"/>
    </source>
</evidence>
<dbReference type="RefSeq" id="WP_243556062.1">
    <property type="nucleotide sequence ID" value="NZ_CP094528.1"/>
</dbReference>
<dbReference type="Proteomes" id="UP000832097">
    <property type="component" value="Chromosome"/>
</dbReference>
<dbReference type="InterPro" id="IPR013830">
    <property type="entry name" value="SGNH_hydro"/>
</dbReference>
<dbReference type="Pfam" id="PF13472">
    <property type="entry name" value="Lipase_GDSL_2"/>
    <property type="match status" value="1"/>
</dbReference>
<protein>
    <submittedName>
        <fullName evidence="4">GDSL-type esterase/lipase family protein</fullName>
    </submittedName>
</protein>
<feature type="domain" description="SGNH hydrolase-type esterase" evidence="3">
    <location>
        <begin position="70"/>
        <end position="294"/>
    </location>
</feature>
<evidence type="ECO:0000259" key="3">
    <source>
        <dbReference type="Pfam" id="PF13472"/>
    </source>
</evidence>
<feature type="chain" id="PRO_5046800147" evidence="2">
    <location>
        <begin position="41"/>
        <end position="310"/>
    </location>
</feature>
<evidence type="ECO:0000256" key="2">
    <source>
        <dbReference type="SAM" id="SignalP"/>
    </source>
</evidence>
<dbReference type="SUPFAM" id="SSF52266">
    <property type="entry name" value="SGNH hydrolase"/>
    <property type="match status" value="1"/>
</dbReference>
<sequence length="310" mass="31254">MRRSGSRLRFGGGGRSASGRSTSIRVGCLAAALLATTALAGCTPAEPPVATPTPTPTAASPLEGIATLIAVGDSITLGVNACGELARCPAASWATGADPAVESLATRIGRATGVAPEASVVAGEGARMGDLVDDVPRIVADDPDLVAVLLGSNDVCAPSTDQMTSIDAFASAAEQVVGGLADALPDATVLVLSVPDLEQLWNLGRASDQAVGAWSRSPACRSLLGEPRSDAPADVARRADVAARVDAFDAALADVCSTRENCVFDDGAVHATAFGVDDVSHVDFFHPSVSGQRAIAEAAWDALTREPTAG</sequence>
<feature type="region of interest" description="Disordered" evidence="1">
    <location>
        <begin position="1"/>
        <end position="21"/>
    </location>
</feature>
<organism evidence="4 5">
    <name type="scientific">Agromyces larvae</name>
    <dbReference type="NCBI Taxonomy" id="2929802"/>
    <lineage>
        <taxon>Bacteria</taxon>
        <taxon>Bacillati</taxon>
        <taxon>Actinomycetota</taxon>
        <taxon>Actinomycetes</taxon>
        <taxon>Micrococcales</taxon>
        <taxon>Microbacteriaceae</taxon>
        <taxon>Agromyces</taxon>
    </lineage>
</organism>
<gene>
    <name evidence="4" type="ORF">MTO99_00605</name>
</gene>
<keyword evidence="5" id="KW-1185">Reference proteome</keyword>
<proteinExistence type="predicted"/>